<dbReference type="AlphaFoldDB" id="A0A836GC51"/>
<evidence type="ECO:0000313" key="1">
    <source>
        <dbReference type="EMBL" id="KAG5472186.1"/>
    </source>
</evidence>
<dbReference type="OrthoDB" id="6334211at2759"/>
<accession>A0A836GC51</accession>
<dbReference type="KEGG" id="lenr:94170116"/>
<dbReference type="EMBL" id="JAFHKP010000031">
    <property type="protein sequence ID" value="KAG5472186.1"/>
    <property type="molecule type" value="Genomic_DNA"/>
</dbReference>
<protein>
    <recommendedName>
        <fullName evidence="3">RIIa domain-containing protein</fullName>
    </recommendedName>
</protein>
<reference evidence="1 2" key="1">
    <citation type="submission" date="2021-02" db="EMBL/GenBank/DDBJ databases">
        <title>Leishmania (Mundinia) enrietti genome sequencing and assembly.</title>
        <authorList>
            <person name="Almutairi H."/>
            <person name="Gatherer D."/>
        </authorList>
    </citation>
    <scope>NUCLEOTIDE SEQUENCE [LARGE SCALE GENOMIC DNA]</scope>
    <source>
        <strain evidence="1">CUR178</strain>
    </source>
</reference>
<evidence type="ECO:0000313" key="2">
    <source>
        <dbReference type="Proteomes" id="UP000674179"/>
    </source>
</evidence>
<organism evidence="1 2">
    <name type="scientific">Leishmania enriettii</name>
    <dbReference type="NCBI Taxonomy" id="5663"/>
    <lineage>
        <taxon>Eukaryota</taxon>
        <taxon>Discoba</taxon>
        <taxon>Euglenozoa</taxon>
        <taxon>Kinetoplastea</taxon>
        <taxon>Metakinetoplastina</taxon>
        <taxon>Trypanosomatida</taxon>
        <taxon>Trypanosomatidae</taxon>
        <taxon>Leishmaniinae</taxon>
        <taxon>Leishmania</taxon>
    </lineage>
</organism>
<dbReference type="Proteomes" id="UP000674179">
    <property type="component" value="Chromosome 31"/>
</dbReference>
<gene>
    <name evidence="1" type="ORF">CUR178_02862</name>
</gene>
<dbReference type="SUPFAM" id="SSF47391">
    <property type="entry name" value="Dimerization-anchoring domain of cAMP-dependent PK regulatory subunit"/>
    <property type="match status" value="1"/>
</dbReference>
<name>A0A836GC51_LEIEN</name>
<proteinExistence type="predicted"/>
<keyword evidence="2" id="KW-1185">Reference proteome</keyword>
<dbReference type="RefSeq" id="XP_067690709.1">
    <property type="nucleotide sequence ID" value="XM_067834606.1"/>
</dbReference>
<comment type="caution">
    <text evidence="1">The sequence shown here is derived from an EMBL/GenBank/DDBJ whole genome shotgun (WGS) entry which is preliminary data.</text>
</comment>
<evidence type="ECO:0008006" key="3">
    <source>
        <dbReference type="Google" id="ProtNLM"/>
    </source>
</evidence>
<sequence>MSERTAAPLKARDFQKENLNYEGRVRAEKRKDELVMSYTAYLEAHPEITPLLHDMIQHVLVQKPDRPLEAMSEFVRIRSSSSA</sequence>
<dbReference type="GeneID" id="94170116"/>